<feature type="transmembrane region" description="Helical" evidence="3">
    <location>
        <begin position="227"/>
        <end position="245"/>
    </location>
</feature>
<feature type="transmembrane region" description="Helical" evidence="3">
    <location>
        <begin position="390"/>
        <end position="407"/>
    </location>
</feature>
<evidence type="ECO:0000256" key="2">
    <source>
        <dbReference type="ARBA" id="ARBA00022803"/>
    </source>
</evidence>
<dbReference type="RefSeq" id="WP_140601121.1">
    <property type="nucleotide sequence ID" value="NZ_SAWY01000002.1"/>
</dbReference>
<sequence length="549" mass="62825">MDKQKRFYISTNLTIIYRLTFALFLVTTVYCGALTVPLYVDDSVILNQADNLIPPDTFLHLLNFRYIGLSSYSLSQLFGERIIALHAITLFIHFLNACLIWFFINALGQVLASSEGFSIKEQQLNGMSYAVALLWLIHPLNTQAVVYISQRFTVLAMFFTMLSLIFYTLSIRKQNKTSYSIPKNVSFILLSICFFILAFGSKQTVIFLPVFIFLMTFKLITKQRIKLLIIATLSVTSVVVAFYVAPEFIIELDKITRETNSYSRLDYFATQLKVILQYFKLLFFPFPLKLESQVSLISFGSTTFYHYLAIHVAFIITISFISVRYKQPLMLIALAMLYLGLAVESSFIPIQDLYFEHRMYLPSAAGLLILTNLCRLVLNSFAKTKILKLVLLGLFVLCFSVLSYIRVQEWQTPLKFYQLELDKSPNSTRAMSSYGRELAKNGSKKEALKLILQAYNLELEQGVIRQSNLVALLTILVDSGYYQDALNLGRRALKHTKSRPKLQSLVYSQLAFVYYKMNICEFAIGWSNKALILDNNNQLAPQVILLCSK</sequence>
<dbReference type="OrthoDB" id="8566379at2"/>
<organism evidence="4 5">
    <name type="scientific">Litorilituus lipolyticus</name>
    <dbReference type="NCBI Taxonomy" id="2491017"/>
    <lineage>
        <taxon>Bacteria</taxon>
        <taxon>Pseudomonadati</taxon>
        <taxon>Pseudomonadota</taxon>
        <taxon>Gammaproteobacteria</taxon>
        <taxon>Alteromonadales</taxon>
        <taxon>Colwelliaceae</taxon>
        <taxon>Litorilituus</taxon>
    </lineage>
</organism>
<feature type="transmembrane region" description="Helical" evidence="3">
    <location>
        <begin position="152"/>
        <end position="169"/>
    </location>
</feature>
<keyword evidence="5" id="KW-1185">Reference proteome</keyword>
<feature type="transmembrane region" description="Helical" evidence="3">
    <location>
        <begin position="82"/>
        <end position="104"/>
    </location>
</feature>
<feature type="transmembrane region" description="Helical" evidence="3">
    <location>
        <begin position="329"/>
        <end position="348"/>
    </location>
</feature>
<feature type="transmembrane region" description="Helical" evidence="3">
    <location>
        <begin position="181"/>
        <end position="199"/>
    </location>
</feature>
<keyword evidence="1" id="KW-0677">Repeat</keyword>
<dbReference type="Proteomes" id="UP000315303">
    <property type="component" value="Unassembled WGS sequence"/>
</dbReference>
<name>A0A502L993_9GAMM</name>
<gene>
    <name evidence="4" type="ORF">EPA86_01325</name>
</gene>
<feature type="transmembrane region" description="Helical" evidence="3">
    <location>
        <begin position="21"/>
        <end position="40"/>
    </location>
</feature>
<evidence type="ECO:0000313" key="4">
    <source>
        <dbReference type="EMBL" id="TPH18965.1"/>
    </source>
</evidence>
<reference evidence="4 5" key="1">
    <citation type="submission" date="2019-01" db="EMBL/GenBank/DDBJ databases">
        <title>Litorilituus lipolytica sp. nov., isolated from intertidal sand of the Yellow Sea in China.</title>
        <authorList>
            <person name="Liu A."/>
        </authorList>
    </citation>
    <scope>NUCLEOTIDE SEQUENCE [LARGE SCALE GENOMIC DNA]</scope>
    <source>
        <strain evidence="4 5">RZ04</strain>
    </source>
</reference>
<dbReference type="SUPFAM" id="SSF48452">
    <property type="entry name" value="TPR-like"/>
    <property type="match status" value="1"/>
</dbReference>
<accession>A0A502L993</accession>
<evidence type="ECO:0000256" key="3">
    <source>
        <dbReference type="SAM" id="Phobius"/>
    </source>
</evidence>
<dbReference type="PANTHER" id="PTHR44227">
    <property type="match status" value="1"/>
</dbReference>
<dbReference type="InterPro" id="IPR052346">
    <property type="entry name" value="O-mannosyl-transferase_TMTC"/>
</dbReference>
<feature type="transmembrane region" description="Helical" evidence="3">
    <location>
        <begin position="304"/>
        <end position="322"/>
    </location>
</feature>
<evidence type="ECO:0000313" key="5">
    <source>
        <dbReference type="Proteomes" id="UP000315303"/>
    </source>
</evidence>
<dbReference type="PANTHER" id="PTHR44227:SF3">
    <property type="entry name" value="PROTEIN O-MANNOSYL-TRANSFERASE TMTC4"/>
    <property type="match status" value="1"/>
</dbReference>
<feature type="transmembrane region" description="Helical" evidence="3">
    <location>
        <begin position="124"/>
        <end position="140"/>
    </location>
</feature>
<protein>
    <submittedName>
        <fullName evidence="4">Uncharacterized protein</fullName>
    </submittedName>
</protein>
<evidence type="ECO:0000256" key="1">
    <source>
        <dbReference type="ARBA" id="ARBA00022737"/>
    </source>
</evidence>
<dbReference type="EMBL" id="SAWY01000002">
    <property type="protein sequence ID" value="TPH18965.1"/>
    <property type="molecule type" value="Genomic_DNA"/>
</dbReference>
<keyword evidence="3" id="KW-0812">Transmembrane</keyword>
<keyword evidence="3" id="KW-0472">Membrane</keyword>
<feature type="transmembrane region" description="Helical" evidence="3">
    <location>
        <begin position="205"/>
        <end position="220"/>
    </location>
</feature>
<dbReference type="AlphaFoldDB" id="A0A502L993"/>
<feature type="transmembrane region" description="Helical" evidence="3">
    <location>
        <begin position="360"/>
        <end position="378"/>
    </location>
</feature>
<keyword evidence="3" id="KW-1133">Transmembrane helix</keyword>
<comment type="caution">
    <text evidence="4">The sequence shown here is derived from an EMBL/GenBank/DDBJ whole genome shotgun (WGS) entry which is preliminary data.</text>
</comment>
<dbReference type="InterPro" id="IPR011990">
    <property type="entry name" value="TPR-like_helical_dom_sf"/>
</dbReference>
<dbReference type="Gene3D" id="1.25.40.10">
    <property type="entry name" value="Tetratricopeptide repeat domain"/>
    <property type="match status" value="1"/>
</dbReference>
<keyword evidence="2" id="KW-0802">TPR repeat</keyword>
<proteinExistence type="predicted"/>